<protein>
    <submittedName>
        <fullName evidence="1">Uncharacterized protein</fullName>
    </submittedName>
</protein>
<name>A0AAN6PM41_9PEZI</name>
<keyword evidence="2" id="KW-1185">Reference proteome</keyword>
<accession>A0AAN6PM41</accession>
<reference evidence="2" key="1">
    <citation type="journal article" date="2023" name="Mol. Phylogenet. Evol.">
        <title>Genome-scale phylogeny and comparative genomics of the fungal order Sordariales.</title>
        <authorList>
            <person name="Hensen N."/>
            <person name="Bonometti L."/>
            <person name="Westerberg I."/>
            <person name="Brannstrom I.O."/>
            <person name="Guillou S."/>
            <person name="Cros-Aarteil S."/>
            <person name="Calhoun S."/>
            <person name="Haridas S."/>
            <person name="Kuo A."/>
            <person name="Mondo S."/>
            <person name="Pangilinan J."/>
            <person name="Riley R."/>
            <person name="LaButti K."/>
            <person name="Andreopoulos B."/>
            <person name="Lipzen A."/>
            <person name="Chen C."/>
            <person name="Yan M."/>
            <person name="Daum C."/>
            <person name="Ng V."/>
            <person name="Clum A."/>
            <person name="Steindorff A."/>
            <person name="Ohm R.A."/>
            <person name="Martin F."/>
            <person name="Silar P."/>
            <person name="Natvig D.O."/>
            <person name="Lalanne C."/>
            <person name="Gautier V."/>
            <person name="Ament-Velasquez S.L."/>
            <person name="Kruys A."/>
            <person name="Hutchinson M.I."/>
            <person name="Powell A.J."/>
            <person name="Barry K."/>
            <person name="Miller A.N."/>
            <person name="Grigoriev I.V."/>
            <person name="Debuchy R."/>
            <person name="Gladieux P."/>
            <person name="Hiltunen Thoren M."/>
            <person name="Johannesson H."/>
        </authorList>
    </citation>
    <scope>NUCLEOTIDE SEQUENCE [LARGE SCALE GENOMIC DNA]</scope>
    <source>
        <strain evidence="2">CBS 284.82</strain>
    </source>
</reference>
<feature type="non-terminal residue" evidence="1">
    <location>
        <position position="209"/>
    </location>
</feature>
<evidence type="ECO:0000313" key="1">
    <source>
        <dbReference type="EMBL" id="KAK4043302.1"/>
    </source>
</evidence>
<organism evidence="1 2">
    <name type="scientific">Parachaetomium inaequale</name>
    <dbReference type="NCBI Taxonomy" id="2588326"/>
    <lineage>
        <taxon>Eukaryota</taxon>
        <taxon>Fungi</taxon>
        <taxon>Dikarya</taxon>
        <taxon>Ascomycota</taxon>
        <taxon>Pezizomycotina</taxon>
        <taxon>Sordariomycetes</taxon>
        <taxon>Sordariomycetidae</taxon>
        <taxon>Sordariales</taxon>
        <taxon>Chaetomiaceae</taxon>
        <taxon>Parachaetomium</taxon>
    </lineage>
</organism>
<comment type="caution">
    <text evidence="1">The sequence shown here is derived from an EMBL/GenBank/DDBJ whole genome shotgun (WGS) entry which is preliminary data.</text>
</comment>
<dbReference type="Proteomes" id="UP001303115">
    <property type="component" value="Unassembled WGS sequence"/>
</dbReference>
<dbReference type="AlphaFoldDB" id="A0AAN6PM41"/>
<evidence type="ECO:0000313" key="2">
    <source>
        <dbReference type="Proteomes" id="UP001303115"/>
    </source>
</evidence>
<gene>
    <name evidence="1" type="ORF">C8A01DRAFT_13192</name>
</gene>
<proteinExistence type="predicted"/>
<sequence>MPSCAHSTMAVIYQDKFKCINCEQEPPSGMLYRCTVDKEPLILDAKDRGVPVSFDDIGSQLAEEMTLGKFGADARSDALNVIAEMSAEQLSSYTPEQLSILISQRKNVRLQSPHARRWLGHRTPQSAREKYPHDDKPWLPDRSRECQHKICPACYRIGRQKSWVSLDAVLNGDILPHVATGFSFSFMGTRPVGDVNIVSNLGCRPVPLV</sequence>
<dbReference type="EMBL" id="MU854329">
    <property type="protein sequence ID" value="KAK4043302.1"/>
    <property type="molecule type" value="Genomic_DNA"/>
</dbReference>